<dbReference type="InterPro" id="IPR016186">
    <property type="entry name" value="C-type_lectin-like/link_sf"/>
</dbReference>
<dbReference type="SUPFAM" id="SSF56436">
    <property type="entry name" value="C-type lectin-like"/>
    <property type="match status" value="1"/>
</dbReference>
<protein>
    <recommendedName>
        <fullName evidence="3">C-type lectin domain-containing protein</fullName>
    </recommendedName>
</protein>
<accession>A0A3P6Q9G8</accession>
<name>A0A3P6Q9G8_DIBLA</name>
<dbReference type="InterPro" id="IPR016187">
    <property type="entry name" value="CTDL_fold"/>
</dbReference>
<evidence type="ECO:0000313" key="1">
    <source>
        <dbReference type="EMBL" id="VDK46482.1"/>
    </source>
</evidence>
<evidence type="ECO:0008006" key="3">
    <source>
        <dbReference type="Google" id="ProtNLM"/>
    </source>
</evidence>
<reference evidence="1 2" key="1">
    <citation type="submission" date="2018-11" db="EMBL/GenBank/DDBJ databases">
        <authorList>
            <consortium name="Pathogen Informatics"/>
        </authorList>
    </citation>
    <scope>NUCLEOTIDE SEQUENCE [LARGE SCALE GENOMIC DNA]</scope>
</reference>
<dbReference type="Proteomes" id="UP000281553">
    <property type="component" value="Unassembled WGS sequence"/>
</dbReference>
<organism evidence="1 2">
    <name type="scientific">Dibothriocephalus latus</name>
    <name type="common">Fish tapeworm</name>
    <name type="synonym">Diphyllobothrium latum</name>
    <dbReference type="NCBI Taxonomy" id="60516"/>
    <lineage>
        <taxon>Eukaryota</taxon>
        <taxon>Metazoa</taxon>
        <taxon>Spiralia</taxon>
        <taxon>Lophotrochozoa</taxon>
        <taxon>Platyhelminthes</taxon>
        <taxon>Cestoda</taxon>
        <taxon>Eucestoda</taxon>
        <taxon>Diphyllobothriidea</taxon>
        <taxon>Diphyllobothriidae</taxon>
        <taxon>Dibothriocephalus</taxon>
    </lineage>
</organism>
<dbReference type="EMBL" id="UYRU01011095">
    <property type="protein sequence ID" value="VDK46482.1"/>
    <property type="molecule type" value="Genomic_DNA"/>
</dbReference>
<proteinExistence type="predicted"/>
<dbReference type="Gene3D" id="3.10.100.10">
    <property type="entry name" value="Mannose-Binding Protein A, subunit A"/>
    <property type="match status" value="1"/>
</dbReference>
<dbReference type="CDD" id="cd00037">
    <property type="entry name" value="CLECT"/>
    <property type="match status" value="1"/>
</dbReference>
<evidence type="ECO:0000313" key="2">
    <source>
        <dbReference type="Proteomes" id="UP000281553"/>
    </source>
</evidence>
<dbReference type="AlphaFoldDB" id="A0A3P6Q9G8"/>
<sequence length="148" mass="16289">MATDQNYCVKINTTALPFDVAQQACVEKKLSLATVISESQQAFVTEQVRQVRCFLPHCDLVGLLFTALTPRRRPPPPAGILSWSPKLGVMTRQGLHVDIGRRCVKDVQVPAIAFSLQKHTEVASVETGGQTIMCMHLDVSTTLVLLYP</sequence>
<gene>
    <name evidence="1" type="ORF">DILT_LOCUS1556</name>
</gene>
<keyword evidence="2" id="KW-1185">Reference proteome</keyword>